<keyword evidence="1" id="KW-0175">Coiled coil</keyword>
<organism evidence="3 4">
    <name type="scientific">Siminovitchia thermophila</name>
    <dbReference type="NCBI Taxonomy" id="1245522"/>
    <lineage>
        <taxon>Bacteria</taxon>
        <taxon>Bacillati</taxon>
        <taxon>Bacillota</taxon>
        <taxon>Bacilli</taxon>
        <taxon>Bacillales</taxon>
        <taxon>Bacillaceae</taxon>
        <taxon>Siminovitchia</taxon>
    </lineage>
</organism>
<keyword evidence="2" id="KW-1133">Transmembrane helix</keyword>
<sequence>MKNNIEKVLGILLIALLAFNFFFLLHINNSMNEKQKQLEERLTKLSSQIGDLQENNSTTGNSSADKTIDFLKQEYINYKDFANNDRESFMNLVSLFFVALAVLVTGGTIVLYWIFGQTKTEVKENANLTIKSSINEIKESADSTVKDSVKVIEEEAKTKIKLLIDPKMEDFEAKYSELERFMENQHSLRKSRVMVLSPQDKKEEMERLEVMRIRRIVDEARLLSLENFKEFDQAIASGEIDIIIYRYEKAGGKKQEETIRKYIKKLKDLDLEIPIVVYAPHGTRVDGEDLHSVNSYPFSVMANMPTSLTSNMMSLANALSYERGN</sequence>
<keyword evidence="4" id="KW-1185">Reference proteome</keyword>
<evidence type="ECO:0000313" key="4">
    <source>
        <dbReference type="Proteomes" id="UP000823485"/>
    </source>
</evidence>
<dbReference type="EMBL" id="JAFBFH010000001">
    <property type="protein sequence ID" value="MBM7713277.1"/>
    <property type="molecule type" value="Genomic_DNA"/>
</dbReference>
<gene>
    <name evidence="3" type="ORF">JOC94_000243</name>
</gene>
<keyword evidence="2" id="KW-0472">Membrane</keyword>
<feature type="coiled-coil region" evidence="1">
    <location>
        <begin position="28"/>
        <end position="55"/>
    </location>
</feature>
<feature type="transmembrane region" description="Helical" evidence="2">
    <location>
        <begin position="92"/>
        <end position="115"/>
    </location>
</feature>
<name>A0ABS2R0X7_9BACI</name>
<protein>
    <submittedName>
        <fullName evidence="3">CRISPR/Cas system-associated protein Cas5 (RAMP superfamily)</fullName>
    </submittedName>
</protein>
<reference evidence="3 4" key="1">
    <citation type="submission" date="2021-01" db="EMBL/GenBank/DDBJ databases">
        <title>Genomic Encyclopedia of Type Strains, Phase IV (KMG-IV): sequencing the most valuable type-strain genomes for metagenomic binning, comparative biology and taxonomic classification.</title>
        <authorList>
            <person name="Goeker M."/>
        </authorList>
    </citation>
    <scope>NUCLEOTIDE SEQUENCE [LARGE SCALE GENOMIC DNA]</scope>
    <source>
        <strain evidence="3 4">DSM 105453</strain>
    </source>
</reference>
<accession>A0ABS2R0X7</accession>
<proteinExistence type="predicted"/>
<feature type="transmembrane region" description="Helical" evidence="2">
    <location>
        <begin position="7"/>
        <end position="27"/>
    </location>
</feature>
<comment type="caution">
    <text evidence="3">The sequence shown here is derived from an EMBL/GenBank/DDBJ whole genome shotgun (WGS) entry which is preliminary data.</text>
</comment>
<evidence type="ECO:0000313" key="3">
    <source>
        <dbReference type="EMBL" id="MBM7713277.1"/>
    </source>
</evidence>
<evidence type="ECO:0000256" key="1">
    <source>
        <dbReference type="SAM" id="Coils"/>
    </source>
</evidence>
<keyword evidence="2" id="KW-0812">Transmembrane</keyword>
<evidence type="ECO:0000256" key="2">
    <source>
        <dbReference type="SAM" id="Phobius"/>
    </source>
</evidence>
<dbReference type="Proteomes" id="UP000823485">
    <property type="component" value="Unassembled WGS sequence"/>
</dbReference>